<evidence type="ECO:0000313" key="6">
    <source>
        <dbReference type="RefSeq" id="XP_020647476.2"/>
    </source>
</evidence>
<dbReference type="GO" id="GO:0044793">
    <property type="term" value="P:host-mediated suppression of viral proces"/>
    <property type="evidence" value="ECO:0007669"/>
    <property type="project" value="TreeGrafter"/>
</dbReference>
<dbReference type="Proteomes" id="UP001652642">
    <property type="component" value="Chromosome 3"/>
</dbReference>
<name>A0A6J0TG41_9SAUR</name>
<dbReference type="SMART" id="SM00159">
    <property type="entry name" value="PTX"/>
    <property type="match status" value="1"/>
</dbReference>
<dbReference type="GO" id="GO:0045087">
    <property type="term" value="P:innate immune response"/>
    <property type="evidence" value="ECO:0007669"/>
    <property type="project" value="TreeGrafter"/>
</dbReference>
<keyword evidence="3" id="KW-0732">Signal</keyword>
<feature type="signal peptide" evidence="3">
    <location>
        <begin position="1"/>
        <end position="17"/>
    </location>
</feature>
<gene>
    <name evidence="6" type="primary">PTX3</name>
</gene>
<dbReference type="InterPro" id="IPR058832">
    <property type="entry name" value="PTX3_N"/>
</dbReference>
<dbReference type="Pfam" id="PF00354">
    <property type="entry name" value="Pentaxin"/>
    <property type="match status" value="1"/>
</dbReference>
<dbReference type="InterPro" id="IPR042837">
    <property type="entry name" value="PTX3"/>
</dbReference>
<dbReference type="PROSITE" id="PS51828">
    <property type="entry name" value="PTX_2"/>
    <property type="match status" value="1"/>
</dbReference>
<dbReference type="PROSITE" id="PS00289">
    <property type="entry name" value="PTX_1"/>
    <property type="match status" value="1"/>
</dbReference>
<evidence type="ECO:0000256" key="2">
    <source>
        <dbReference type="PROSITE-ProRule" id="PRU01172"/>
    </source>
</evidence>
<accession>A0A6J0TG41</accession>
<dbReference type="Pfam" id="PF26206">
    <property type="entry name" value="PTX3_N"/>
    <property type="match status" value="1"/>
</dbReference>
<dbReference type="CTD" id="5806"/>
<organism evidence="5 6">
    <name type="scientific">Pogona vitticeps</name>
    <name type="common">central bearded dragon</name>
    <dbReference type="NCBI Taxonomy" id="103695"/>
    <lineage>
        <taxon>Eukaryota</taxon>
        <taxon>Metazoa</taxon>
        <taxon>Chordata</taxon>
        <taxon>Craniata</taxon>
        <taxon>Vertebrata</taxon>
        <taxon>Euteleostomi</taxon>
        <taxon>Lepidosauria</taxon>
        <taxon>Squamata</taxon>
        <taxon>Bifurcata</taxon>
        <taxon>Unidentata</taxon>
        <taxon>Episquamata</taxon>
        <taxon>Toxicofera</taxon>
        <taxon>Iguania</taxon>
        <taxon>Acrodonta</taxon>
        <taxon>Agamidae</taxon>
        <taxon>Amphibolurinae</taxon>
        <taxon>Pogona</taxon>
    </lineage>
</organism>
<comment type="caution">
    <text evidence="2">Lacks conserved residue(s) required for the propagation of feature annotation.</text>
</comment>
<dbReference type="InParanoid" id="A0A6J0TG41"/>
<evidence type="ECO:0000259" key="4">
    <source>
        <dbReference type="PROSITE" id="PS51828"/>
    </source>
</evidence>
<dbReference type="PRINTS" id="PR00895">
    <property type="entry name" value="PENTAXIN"/>
</dbReference>
<sequence>MLSFVILFFAFWSPAFPQNHYEYDDDLFFLNFDNEVESVIPATEETISCDCQREHTEWDKLFIMLENSQMKENMLLQSLDEILKVELQTLRGEILQFVENFAGMCSSYIEKAVSRFSSQVDQMLAKSRGESEDLLGTLHESKREKILREILQLSQNLSSRLSHLEHVWQRTAEVDAQQRSILEKDRVGSVANGDDFILKSLWQELQETKAELKESQKKTTQRLLPAGCETALLFPMRSKKIFVSVHPASEMVLSSFTICTWVKVTEMLDKTIVFSYGTKRNPYEIQLYLSYDSAVLAVGSDLNKVTASGVISTGQWTHLCGTWSTVNGSISLWINGKVVQTTSEIAEGYTIPDGGILQVGQEKNGCCVGGGFNESLAFSGKITGFNIWNRVLSDKEITRQTGEESCNSRGNVVGWGVTEVLPHGGAQYIFGH</sequence>
<proteinExistence type="predicted"/>
<dbReference type="PANTHER" id="PTHR46943">
    <property type="entry name" value="PENTRAXIN-RELATED PROTEIN PTX3"/>
    <property type="match status" value="1"/>
</dbReference>
<dbReference type="GeneID" id="110078064"/>
<dbReference type="InterPro" id="IPR001759">
    <property type="entry name" value="PTX_dom"/>
</dbReference>
<reference evidence="6" key="1">
    <citation type="submission" date="2025-08" db="UniProtKB">
        <authorList>
            <consortium name="RefSeq"/>
        </authorList>
    </citation>
    <scope>IDENTIFICATION</scope>
</reference>
<dbReference type="PANTHER" id="PTHR46943:SF1">
    <property type="entry name" value="PENTRAXIN-RELATED PROTEIN PTX3"/>
    <property type="match status" value="1"/>
</dbReference>
<evidence type="ECO:0000313" key="5">
    <source>
        <dbReference type="Proteomes" id="UP001652642"/>
    </source>
</evidence>
<dbReference type="KEGG" id="pvt:110078064"/>
<dbReference type="GO" id="GO:0005615">
    <property type="term" value="C:extracellular space"/>
    <property type="evidence" value="ECO:0007669"/>
    <property type="project" value="TreeGrafter"/>
</dbReference>
<dbReference type="InterPro" id="IPR030476">
    <property type="entry name" value="Pentaxin_CS"/>
</dbReference>
<dbReference type="GO" id="GO:0001849">
    <property type="term" value="F:complement component C1q complex binding"/>
    <property type="evidence" value="ECO:0007669"/>
    <property type="project" value="TreeGrafter"/>
</dbReference>
<evidence type="ECO:0000256" key="3">
    <source>
        <dbReference type="SAM" id="SignalP"/>
    </source>
</evidence>
<protein>
    <submittedName>
        <fullName evidence="6">Pentraxin-related protein PTX3</fullName>
    </submittedName>
</protein>
<feature type="domain" description="Pentraxin (PTX)" evidence="4">
    <location>
        <begin position="228"/>
        <end position="432"/>
    </location>
</feature>
<dbReference type="AlphaFoldDB" id="A0A6J0TG41"/>
<keyword evidence="5" id="KW-1185">Reference proteome</keyword>
<dbReference type="RefSeq" id="XP_020647476.2">
    <property type="nucleotide sequence ID" value="XM_020791817.2"/>
</dbReference>
<dbReference type="Gene3D" id="2.60.120.200">
    <property type="match status" value="1"/>
</dbReference>
<dbReference type="InterPro" id="IPR013320">
    <property type="entry name" value="ConA-like_dom_sf"/>
</dbReference>
<feature type="chain" id="PRO_5046137239" evidence="3">
    <location>
        <begin position="18"/>
        <end position="432"/>
    </location>
</feature>
<keyword evidence="1" id="KW-1015">Disulfide bond</keyword>
<dbReference type="OrthoDB" id="10009351at2759"/>
<dbReference type="SUPFAM" id="SSF49899">
    <property type="entry name" value="Concanavalin A-like lectins/glucanases"/>
    <property type="match status" value="1"/>
</dbReference>
<evidence type="ECO:0000256" key="1">
    <source>
        <dbReference type="ARBA" id="ARBA00023157"/>
    </source>
</evidence>